<protein>
    <submittedName>
        <fullName evidence="7">Taurine dioxygenase</fullName>
    </submittedName>
</protein>
<gene>
    <name evidence="7" type="ORF">BV97_04580</name>
</gene>
<dbReference type="PANTHER" id="PTHR30468">
    <property type="entry name" value="ALPHA-KETOGLUTARATE-DEPENDENT SULFONATE DIOXYGENASE"/>
    <property type="match status" value="1"/>
</dbReference>
<dbReference type="InterPro" id="IPR051323">
    <property type="entry name" value="AtsK-like"/>
</dbReference>
<dbReference type="GO" id="GO:0005737">
    <property type="term" value="C:cytoplasm"/>
    <property type="evidence" value="ECO:0007669"/>
    <property type="project" value="TreeGrafter"/>
</dbReference>
<evidence type="ECO:0000256" key="4">
    <source>
        <dbReference type="ARBA" id="ARBA00023002"/>
    </source>
</evidence>
<reference evidence="7 8" key="1">
    <citation type="submission" date="2014-03" db="EMBL/GenBank/DDBJ databases">
        <title>Whole genome sequence of Novosphingobium resinovorum KF1.</title>
        <authorList>
            <person name="Gan H.M."/>
            <person name="Gan H.Y."/>
            <person name="Chew T.H."/>
            <person name="Savka M.A."/>
        </authorList>
    </citation>
    <scope>NUCLEOTIDE SEQUENCE [LARGE SCALE GENOMIC DNA]</scope>
    <source>
        <strain evidence="7 8">KF1</strain>
    </source>
</reference>
<accession>A0A031JLK2</accession>
<keyword evidence="3 7" id="KW-0223">Dioxygenase</keyword>
<evidence type="ECO:0000256" key="5">
    <source>
        <dbReference type="ARBA" id="ARBA00023004"/>
    </source>
</evidence>
<keyword evidence="4" id="KW-0560">Oxidoreductase</keyword>
<feature type="domain" description="TauD/TfdA-like" evidence="6">
    <location>
        <begin position="20"/>
        <end position="274"/>
    </location>
</feature>
<comment type="caution">
    <text evidence="7">The sequence shown here is derived from an EMBL/GenBank/DDBJ whole genome shotgun (WGS) entry which is preliminary data.</text>
</comment>
<dbReference type="InterPro" id="IPR003819">
    <property type="entry name" value="TauD/TfdA-like"/>
</dbReference>
<dbReference type="Pfam" id="PF02668">
    <property type="entry name" value="TauD"/>
    <property type="match status" value="1"/>
</dbReference>
<evidence type="ECO:0000313" key="7">
    <source>
        <dbReference type="EMBL" id="EZP75715.1"/>
    </source>
</evidence>
<name>A0A031JLK2_9SPHN</name>
<dbReference type="AlphaFoldDB" id="A0A031JLK2"/>
<keyword evidence="5" id="KW-0408">Iron</keyword>
<evidence type="ECO:0000256" key="3">
    <source>
        <dbReference type="ARBA" id="ARBA00022964"/>
    </source>
</evidence>
<evidence type="ECO:0000256" key="1">
    <source>
        <dbReference type="ARBA" id="ARBA00005896"/>
    </source>
</evidence>
<dbReference type="PANTHER" id="PTHR30468:SF1">
    <property type="entry name" value="ALPHA-KETOGLUTARATE-DEPENDENT SULFONATE DIOXYGENASE"/>
    <property type="match status" value="1"/>
</dbReference>
<dbReference type="InterPro" id="IPR042098">
    <property type="entry name" value="TauD-like_sf"/>
</dbReference>
<dbReference type="RefSeq" id="WP_008830369.1">
    <property type="nucleotide sequence ID" value="NZ_CP017076.1"/>
</dbReference>
<dbReference type="GO" id="GO:0006790">
    <property type="term" value="P:sulfur compound metabolic process"/>
    <property type="evidence" value="ECO:0007669"/>
    <property type="project" value="TreeGrafter"/>
</dbReference>
<organism evidence="7 8">
    <name type="scientific">Novosphingobium resinovorum</name>
    <dbReference type="NCBI Taxonomy" id="158500"/>
    <lineage>
        <taxon>Bacteria</taxon>
        <taxon>Pseudomonadati</taxon>
        <taxon>Pseudomonadota</taxon>
        <taxon>Alphaproteobacteria</taxon>
        <taxon>Sphingomonadales</taxon>
        <taxon>Sphingomonadaceae</taxon>
        <taxon>Novosphingobium</taxon>
    </lineage>
</organism>
<dbReference type="PATRIC" id="fig|158500.4.peg.4657"/>
<evidence type="ECO:0000259" key="6">
    <source>
        <dbReference type="Pfam" id="PF02668"/>
    </source>
</evidence>
<keyword evidence="2" id="KW-0479">Metal-binding</keyword>
<dbReference type="eggNOG" id="COG2175">
    <property type="taxonomic scope" value="Bacteria"/>
</dbReference>
<dbReference type="Proteomes" id="UP000024329">
    <property type="component" value="Unassembled WGS sequence"/>
</dbReference>
<dbReference type="EMBL" id="JFYZ01000036">
    <property type="protein sequence ID" value="EZP75715.1"/>
    <property type="molecule type" value="Genomic_DNA"/>
</dbReference>
<sequence length="283" mass="31355">MADHLTKEGTHKVEYSAITVTPLTPGMGGVVSGVDLTQPLSNLEVEELHRALEDRLVIFFRDQPIDHTAHKRFANYFGGIHIAPSTKPWQQPGHPEITVMHADGDSTFVAGEDWHSDMSCDAEPPLGSVLYLHTVPPVGGDTAFSNMYAAYDALSDRMKAHLDGLTAVHDAVVGFGGITPEGMKLPRSTHPVIRTHPATGRRAIYVNKGYTTYIEGLPRAESDALLGYLFDHVKHPLFQCRFSWAQHSIAFWDNRCTQHSATWDYFPQVRSGFRVQILGDVPV</sequence>
<evidence type="ECO:0000313" key="8">
    <source>
        <dbReference type="Proteomes" id="UP000024329"/>
    </source>
</evidence>
<evidence type="ECO:0000256" key="2">
    <source>
        <dbReference type="ARBA" id="ARBA00022723"/>
    </source>
</evidence>
<dbReference type="GO" id="GO:0046872">
    <property type="term" value="F:metal ion binding"/>
    <property type="evidence" value="ECO:0007669"/>
    <property type="project" value="UniProtKB-KW"/>
</dbReference>
<dbReference type="Gene3D" id="3.60.130.10">
    <property type="entry name" value="Clavaminate synthase-like"/>
    <property type="match status" value="1"/>
</dbReference>
<comment type="similarity">
    <text evidence="1">Belongs to the TfdA dioxygenase family.</text>
</comment>
<proteinExistence type="inferred from homology"/>
<dbReference type="GO" id="GO:0000908">
    <property type="term" value="F:taurine dioxygenase activity"/>
    <property type="evidence" value="ECO:0007669"/>
    <property type="project" value="TreeGrafter"/>
</dbReference>
<dbReference type="SUPFAM" id="SSF51197">
    <property type="entry name" value="Clavaminate synthase-like"/>
    <property type="match status" value="1"/>
</dbReference>